<dbReference type="EMBL" id="LAVW01000129">
    <property type="protein sequence ID" value="KKW71998.1"/>
    <property type="molecule type" value="Genomic_DNA"/>
</dbReference>
<gene>
    <name evidence="2" type="primary">yljD</name>
    <name evidence="2" type="ORF">LLC_02190</name>
    <name evidence="1" type="ORF">LLJM1_1260</name>
    <name evidence="4" type="ORF">RF668_10060</name>
    <name evidence="3" type="ORF">VN93_1524</name>
</gene>
<sequence length="81" mass="9409">MAKSKKEIENIILEQTNFIPNNEKGREIYISLKSTKNAKKNRKNNEKFAKSADFDKLIKLFGENKVRLVNGASQREVEIIR</sequence>
<keyword evidence="5" id="KW-1185">Reference proteome</keyword>
<organism evidence="1 6">
    <name type="scientific">Lactococcus lactis subsp. cremoris</name>
    <name type="common">Streptococcus cremoris</name>
    <dbReference type="NCBI Taxonomy" id="1359"/>
    <lineage>
        <taxon>Bacteria</taxon>
        <taxon>Bacillati</taxon>
        <taxon>Bacillota</taxon>
        <taxon>Bacilli</taxon>
        <taxon>Lactobacillales</taxon>
        <taxon>Streptococcaceae</taxon>
        <taxon>Lactococcus</taxon>
    </lineage>
</organism>
<reference evidence="1 6" key="2">
    <citation type="journal article" date="2017" name="BMC Genomics">
        <title>Comparative and functional genomics of the Lactococcus lactis taxon; insights into evolution and niche adaptation.</title>
        <authorList>
            <person name="Kelleher P."/>
            <person name="Bottacini F."/>
            <person name="Mahony J."/>
            <person name="Kilcawley K.N."/>
            <person name="van Sinderen D."/>
        </authorList>
    </citation>
    <scope>NUCLEOTIDE SEQUENCE [LARGE SCALE GENOMIC DNA]</scope>
    <source>
        <strain evidence="1 6">JM1</strain>
    </source>
</reference>
<dbReference type="GeneID" id="61109442"/>
<evidence type="ECO:0000313" key="6">
    <source>
        <dbReference type="Proteomes" id="UP000191806"/>
    </source>
</evidence>
<name>A0A0M2ZMY6_LACLC</name>
<accession>A0A0M2ZMY6</accession>
<reference evidence="3 5" key="1">
    <citation type="submission" date="2015-04" db="EMBL/GenBank/DDBJ databases">
        <title>Evaluation of non-dairy Lactococcus lactis with potential dairy applications reveals extensive phenotype-genotype disparity.</title>
        <authorList>
            <person name="Cavanagh D."/>
            <person name="Casey A."/>
            <person name="Altermann E."/>
            <person name="Cotter P."/>
            <person name="Fitzgerald G.F."/>
            <person name="McAuliffe O."/>
        </authorList>
    </citation>
    <scope>NUCLEOTIDE SEQUENCE [LARGE SCALE GENOMIC DNA]</scope>
    <source>
        <strain evidence="3 5">DPC6856</strain>
    </source>
</reference>
<evidence type="ECO:0000313" key="2">
    <source>
        <dbReference type="EMBL" id="BCO04979.1"/>
    </source>
</evidence>
<dbReference type="RefSeq" id="WP_021037230.1">
    <property type="nucleotide sequence ID" value="NZ_AP018499.1"/>
</dbReference>
<reference evidence="4" key="6">
    <citation type="submission" date="2023-09" db="EMBL/GenBank/DDBJ databases">
        <authorList>
            <person name="Kim T.W."/>
        </authorList>
    </citation>
    <scope>NUCLEOTIDE SEQUENCE</scope>
    <source>
        <strain evidence="4">KCKM 0438</strain>
    </source>
</reference>
<reference evidence="1" key="5">
    <citation type="submission" date="2023-03" db="EMBL/GenBank/DDBJ databases">
        <authorList>
            <person name="McDonnell B."/>
        </authorList>
    </citation>
    <scope>NUCLEOTIDE SEQUENCE</scope>
    <source>
        <strain evidence="1">JM1</strain>
    </source>
</reference>
<dbReference type="Proteomes" id="UP000595253">
    <property type="component" value="Chromosome"/>
</dbReference>
<reference evidence="4" key="4">
    <citation type="journal article" date="2022" name="Microbiol. Spectr.">
        <title>Optimizing Conditions in the Acid Tolerance Test for Potential Probiotics Using Response Surface Methodology.</title>
        <authorList>
            <person name="Ko H.I."/>
            <person name="Jeong C.H."/>
            <person name="Hong S.W."/>
            <person name="Eun J.B."/>
            <person name="Kim T.W."/>
        </authorList>
    </citation>
    <scope>NUCLEOTIDE SEQUENCE</scope>
    <source>
        <strain evidence="4">KCKM 0438</strain>
    </source>
</reference>
<reference evidence="2 7" key="3">
    <citation type="submission" date="2020-12" db="EMBL/GenBank/DDBJ databases">
        <title>Complete genome sequence of lactococcus lactis subsp. cremoris strain EPSC and strain G3-2.</title>
        <authorList>
            <person name="Kita K."/>
            <person name="Ishikawa S."/>
        </authorList>
    </citation>
    <scope>NUCLEOTIDE SEQUENCE [LARGE SCALE GENOMIC DNA]</scope>
    <source>
        <strain evidence="2 7">EPSC</strain>
    </source>
</reference>
<dbReference type="Proteomes" id="UP001254658">
    <property type="component" value="Chromosome"/>
</dbReference>
<dbReference type="Proteomes" id="UP000034513">
    <property type="component" value="Unassembled WGS sequence"/>
</dbReference>
<evidence type="ECO:0000313" key="3">
    <source>
        <dbReference type="EMBL" id="KKW71998.1"/>
    </source>
</evidence>
<evidence type="ECO:0000313" key="1">
    <source>
        <dbReference type="EMBL" id="ARE28625.1"/>
    </source>
</evidence>
<evidence type="ECO:0000313" key="7">
    <source>
        <dbReference type="Proteomes" id="UP000595253"/>
    </source>
</evidence>
<evidence type="ECO:0000313" key="5">
    <source>
        <dbReference type="Proteomes" id="UP000034513"/>
    </source>
</evidence>
<proteinExistence type="predicted"/>
<protein>
    <submittedName>
        <fullName evidence="1">Uncharacterized protein</fullName>
    </submittedName>
</protein>
<dbReference type="EMBL" id="AP024222">
    <property type="protein sequence ID" value="BCO04979.1"/>
    <property type="molecule type" value="Genomic_DNA"/>
</dbReference>
<dbReference type="Proteomes" id="UP000191806">
    <property type="component" value="Chromosome"/>
</dbReference>
<dbReference type="EMBL" id="CP015899">
    <property type="protein sequence ID" value="ARE28625.1"/>
    <property type="molecule type" value="Genomic_DNA"/>
</dbReference>
<dbReference type="AlphaFoldDB" id="A0A0M2ZMY6"/>
<dbReference type="EMBL" id="CP133787">
    <property type="protein sequence ID" value="WMX70234.1"/>
    <property type="molecule type" value="Genomic_DNA"/>
</dbReference>
<evidence type="ECO:0000313" key="4">
    <source>
        <dbReference type="EMBL" id="WMX70234.1"/>
    </source>
</evidence>